<dbReference type="Pfam" id="PF26595">
    <property type="entry name" value="A_ENA"/>
    <property type="match status" value="1"/>
</dbReference>
<dbReference type="Proteomes" id="UP000640274">
    <property type="component" value="Unassembled WGS sequence"/>
</dbReference>
<organism evidence="2 3">
    <name type="scientific">Paenibacillus roseus</name>
    <dbReference type="NCBI Taxonomy" id="2798579"/>
    <lineage>
        <taxon>Bacteria</taxon>
        <taxon>Bacillati</taxon>
        <taxon>Bacillota</taxon>
        <taxon>Bacilli</taxon>
        <taxon>Bacillales</taxon>
        <taxon>Paenibacillaceae</taxon>
        <taxon>Paenibacillus</taxon>
    </lineage>
</organism>
<dbReference type="RefSeq" id="WP_199020257.1">
    <property type="nucleotide sequence ID" value="NZ_JAELUP010000089.1"/>
</dbReference>
<name>A0A934J6V8_9BACL</name>
<comment type="caution">
    <text evidence="2">The sequence shown here is derived from an EMBL/GenBank/DDBJ whole genome shotgun (WGS) entry which is preliminary data.</text>
</comment>
<accession>A0A934J6V8</accession>
<proteinExistence type="predicted"/>
<sequence length="137" mass="15759">MEIKGKVPSQPIPTMNEAVSHLIESIASEEKALSRLLDTEAEHIRTFSEENLGRGVSSIEDIIKFNHSVIQFMDSVVMAEWMLLKKLDTVLQLELQGADGHYIAESRDRGEHNGGRRQVPDDLEDMRYAEWEEYDEW</sequence>
<evidence type="ECO:0000313" key="3">
    <source>
        <dbReference type="Proteomes" id="UP000640274"/>
    </source>
</evidence>
<dbReference type="AlphaFoldDB" id="A0A934J6V8"/>
<keyword evidence="3" id="KW-1185">Reference proteome</keyword>
<evidence type="ECO:0000313" key="2">
    <source>
        <dbReference type="EMBL" id="MBJ6362718.1"/>
    </source>
</evidence>
<feature type="region of interest" description="Disordered" evidence="1">
    <location>
        <begin position="103"/>
        <end position="122"/>
    </location>
</feature>
<protein>
    <submittedName>
        <fullName evidence="2">Uncharacterized protein</fullName>
    </submittedName>
</protein>
<dbReference type="InterPro" id="IPR058705">
    <property type="entry name" value="A_ENA"/>
</dbReference>
<dbReference type="EMBL" id="JAELUP010000089">
    <property type="protein sequence ID" value="MBJ6362718.1"/>
    <property type="molecule type" value="Genomic_DNA"/>
</dbReference>
<reference evidence="2" key="1">
    <citation type="submission" date="2020-12" db="EMBL/GenBank/DDBJ databases">
        <authorList>
            <person name="Huq M.A."/>
        </authorList>
    </citation>
    <scope>NUCLEOTIDE SEQUENCE</scope>
    <source>
        <strain evidence="2">MAHUQ-46</strain>
    </source>
</reference>
<gene>
    <name evidence="2" type="ORF">JFN88_15980</name>
</gene>
<evidence type="ECO:0000256" key="1">
    <source>
        <dbReference type="SAM" id="MobiDB-lite"/>
    </source>
</evidence>